<accession>A0A841KD69</accession>
<evidence type="ECO:0000313" key="3">
    <source>
        <dbReference type="Proteomes" id="UP000560000"/>
    </source>
</evidence>
<comment type="caution">
    <text evidence="2">The sequence shown here is derived from an EMBL/GenBank/DDBJ whole genome shotgun (WGS) entry which is preliminary data.</text>
</comment>
<dbReference type="PROSITE" id="PS51819">
    <property type="entry name" value="VOC"/>
    <property type="match status" value="1"/>
</dbReference>
<name>A0A841KD69_9GAMM</name>
<dbReference type="InterPro" id="IPR029068">
    <property type="entry name" value="Glyas_Bleomycin-R_OHBP_Dase"/>
</dbReference>
<feature type="domain" description="VOC" evidence="1">
    <location>
        <begin position="6"/>
        <end position="120"/>
    </location>
</feature>
<protein>
    <submittedName>
        <fullName evidence="2">Putative glyoxalase superfamily protein PhnB</fullName>
    </submittedName>
</protein>
<dbReference type="AlphaFoldDB" id="A0A841KD69"/>
<reference evidence="2 3" key="1">
    <citation type="submission" date="2020-08" db="EMBL/GenBank/DDBJ databases">
        <title>Genomic Encyclopedia of Type Strains, Phase IV (KMG-IV): sequencing the most valuable type-strain genomes for metagenomic binning, comparative biology and taxonomic classification.</title>
        <authorList>
            <person name="Goeker M."/>
        </authorList>
    </citation>
    <scope>NUCLEOTIDE SEQUENCE [LARGE SCALE GENOMIC DNA]</scope>
    <source>
        <strain evidence="2 3">DSM 107085</strain>
    </source>
</reference>
<evidence type="ECO:0000313" key="2">
    <source>
        <dbReference type="EMBL" id="MBB6183132.1"/>
    </source>
</evidence>
<dbReference type="InterPro" id="IPR037523">
    <property type="entry name" value="VOC_core"/>
</dbReference>
<dbReference type="Gene3D" id="3.10.180.10">
    <property type="entry name" value="2,3-Dihydroxybiphenyl 1,2-Dioxygenase, domain 1"/>
    <property type="match status" value="1"/>
</dbReference>
<evidence type="ECO:0000259" key="1">
    <source>
        <dbReference type="PROSITE" id="PS51819"/>
    </source>
</evidence>
<dbReference type="Pfam" id="PF00903">
    <property type="entry name" value="Glyoxalase"/>
    <property type="match status" value="1"/>
</dbReference>
<dbReference type="SUPFAM" id="SSF54593">
    <property type="entry name" value="Glyoxalase/Bleomycin resistance protein/Dihydroxybiphenyl dioxygenase"/>
    <property type="match status" value="1"/>
</dbReference>
<sequence length="130" mass="14665">MSDAVRMESASPIFAVADLQRALAFYRDALDFEIAWTWGEPPHLAAVCRERVQITLAQRAEDDMQGSSRLYLRVNGVDACYARLQRHDARIAVPIDDRVYGLRDFRVADPDGNELDIGEVIADQRNEKSA</sequence>
<organism evidence="2 3">
    <name type="scientific">Oleiagrimonas soli</name>
    <dbReference type="NCBI Taxonomy" id="1543381"/>
    <lineage>
        <taxon>Bacteria</taxon>
        <taxon>Pseudomonadati</taxon>
        <taxon>Pseudomonadota</taxon>
        <taxon>Gammaproteobacteria</taxon>
        <taxon>Lysobacterales</taxon>
        <taxon>Rhodanobacteraceae</taxon>
        <taxon>Oleiagrimonas</taxon>
    </lineage>
</organism>
<dbReference type="RefSeq" id="WP_052394872.1">
    <property type="nucleotide sequence ID" value="NZ_JACHET010000001.1"/>
</dbReference>
<gene>
    <name evidence="2" type="ORF">HNQ86_000477</name>
</gene>
<dbReference type="EMBL" id="JACHET010000001">
    <property type="protein sequence ID" value="MBB6183132.1"/>
    <property type="molecule type" value="Genomic_DNA"/>
</dbReference>
<dbReference type="OrthoDB" id="9794917at2"/>
<dbReference type="Proteomes" id="UP000560000">
    <property type="component" value="Unassembled WGS sequence"/>
</dbReference>
<proteinExistence type="predicted"/>
<dbReference type="InterPro" id="IPR004360">
    <property type="entry name" value="Glyas_Fos-R_dOase_dom"/>
</dbReference>